<dbReference type="GO" id="GO:0006355">
    <property type="term" value="P:regulation of DNA-templated transcription"/>
    <property type="evidence" value="ECO:0007669"/>
    <property type="project" value="TreeGrafter"/>
</dbReference>
<feature type="non-terminal residue" evidence="3">
    <location>
        <position position="1"/>
    </location>
</feature>
<dbReference type="PANTHER" id="PTHR46510:SF1">
    <property type="entry name" value="BROMODOMAIN ADJACENT TO ZINC FINGER DOMAIN PROTEIN 1A"/>
    <property type="match status" value="1"/>
</dbReference>
<dbReference type="EMBL" id="WJQU01003808">
    <property type="protein sequence ID" value="KAJ6622007.1"/>
    <property type="molecule type" value="Genomic_DNA"/>
</dbReference>
<keyword evidence="1" id="KW-0539">Nucleus</keyword>
<comment type="subcellular location">
    <subcellularLocation>
        <location evidence="1">Nucleus</location>
    </subcellularLocation>
</comment>
<proteinExistence type="predicted"/>
<feature type="non-terminal residue" evidence="3">
    <location>
        <position position="264"/>
    </location>
</feature>
<evidence type="ECO:0000313" key="3">
    <source>
        <dbReference type="EMBL" id="KAJ6622007.1"/>
    </source>
</evidence>
<protein>
    <submittedName>
        <fullName evidence="3">Bromodomain adjacent to zinc finger domain protein 1A</fullName>
    </submittedName>
</protein>
<gene>
    <name evidence="3" type="primary">Baz1a</name>
    <name evidence="3" type="ORF">Bhyg_17063</name>
</gene>
<keyword evidence="4" id="KW-1185">Reference proteome</keyword>
<dbReference type="InterPro" id="IPR013136">
    <property type="entry name" value="WSTF_Acf1_Cbp146"/>
</dbReference>
<dbReference type="AlphaFoldDB" id="A0A9Q0ML42"/>
<dbReference type="GO" id="GO:0008623">
    <property type="term" value="C:CHRAC"/>
    <property type="evidence" value="ECO:0007669"/>
    <property type="project" value="TreeGrafter"/>
</dbReference>
<comment type="caution">
    <text evidence="3">The sequence shown here is derived from an EMBL/GenBank/DDBJ whole genome shotgun (WGS) entry which is preliminary data.</text>
</comment>
<dbReference type="Proteomes" id="UP001151699">
    <property type="component" value="Unassembled WGS sequence"/>
</dbReference>
<reference evidence="3" key="1">
    <citation type="submission" date="2022-07" db="EMBL/GenBank/DDBJ databases">
        <authorList>
            <person name="Trinca V."/>
            <person name="Uliana J.V.C."/>
            <person name="Torres T.T."/>
            <person name="Ward R.J."/>
            <person name="Monesi N."/>
        </authorList>
    </citation>
    <scope>NUCLEOTIDE SEQUENCE</scope>
    <source>
        <strain evidence="3">HSMRA1968</strain>
        <tissue evidence="3">Whole embryos</tissue>
    </source>
</reference>
<evidence type="ECO:0000256" key="1">
    <source>
        <dbReference type="PROSITE-ProRule" id="PRU00475"/>
    </source>
</evidence>
<name>A0A9Q0ML42_9DIPT</name>
<evidence type="ECO:0000313" key="4">
    <source>
        <dbReference type="Proteomes" id="UP001151699"/>
    </source>
</evidence>
<sequence length="264" mass="30206">AFSQFRSRTFKSKMPLFKRKPFERLPPPDGLKDSEEIYYLELSKEAFRSYEDYFERMMLLNSTVWSCALTSKPNLTFSEALDSEKKARKILRDMTTELKAPIIIIAGATKCSTITEMVDEVFNYISLRIFKEEICFALDTNAEGQKVQREVQVLAVIGSKTTADPGQIKYRVKRVDTNRPHPPFVVTSDEIHRKRGALPKDKLKLFLKQCVRASETGQLEIKDDIYKKYVTDAGISGYADIFPGPPPKFEVSKSLALKIERVSK</sequence>
<dbReference type="GO" id="GO:0031445">
    <property type="term" value="P:regulation of heterochromatin formation"/>
    <property type="evidence" value="ECO:0007669"/>
    <property type="project" value="TreeGrafter"/>
</dbReference>
<evidence type="ECO:0000259" key="2">
    <source>
        <dbReference type="PROSITE" id="PS51136"/>
    </source>
</evidence>
<dbReference type="PANTHER" id="PTHR46510">
    <property type="entry name" value="BROMODOMAIN ADJACENT TO ZINC FINGER DOMAIN PROTEIN 1A"/>
    <property type="match status" value="1"/>
</dbReference>
<dbReference type="GO" id="GO:0045740">
    <property type="term" value="P:positive regulation of DNA replication"/>
    <property type="evidence" value="ECO:0007669"/>
    <property type="project" value="TreeGrafter"/>
</dbReference>
<accession>A0A9Q0ML42</accession>
<dbReference type="GO" id="GO:0000228">
    <property type="term" value="C:nuclear chromosome"/>
    <property type="evidence" value="ECO:0007669"/>
    <property type="project" value="TreeGrafter"/>
</dbReference>
<dbReference type="PROSITE" id="PS51136">
    <property type="entry name" value="WAC"/>
    <property type="match status" value="1"/>
</dbReference>
<dbReference type="OrthoDB" id="332390at2759"/>
<dbReference type="GO" id="GO:0003677">
    <property type="term" value="F:DNA binding"/>
    <property type="evidence" value="ECO:0007669"/>
    <property type="project" value="TreeGrafter"/>
</dbReference>
<dbReference type="Pfam" id="PF10537">
    <property type="entry name" value="WAC_Acf1_DNA_bd"/>
    <property type="match status" value="1"/>
</dbReference>
<organism evidence="3 4">
    <name type="scientific">Pseudolycoriella hygida</name>
    <dbReference type="NCBI Taxonomy" id="35572"/>
    <lineage>
        <taxon>Eukaryota</taxon>
        <taxon>Metazoa</taxon>
        <taxon>Ecdysozoa</taxon>
        <taxon>Arthropoda</taxon>
        <taxon>Hexapoda</taxon>
        <taxon>Insecta</taxon>
        <taxon>Pterygota</taxon>
        <taxon>Neoptera</taxon>
        <taxon>Endopterygota</taxon>
        <taxon>Diptera</taxon>
        <taxon>Nematocera</taxon>
        <taxon>Sciaroidea</taxon>
        <taxon>Sciaridae</taxon>
        <taxon>Pseudolycoriella</taxon>
    </lineage>
</organism>
<dbReference type="InterPro" id="IPR047171">
    <property type="entry name" value="BAZ1A"/>
</dbReference>
<feature type="domain" description="WAC" evidence="2">
    <location>
        <begin position="35"/>
        <end position="146"/>
    </location>
</feature>
<dbReference type="GO" id="GO:0006338">
    <property type="term" value="P:chromatin remodeling"/>
    <property type="evidence" value="ECO:0007669"/>
    <property type="project" value="InterPro"/>
</dbReference>